<reference evidence="2 3" key="1">
    <citation type="submission" date="2019-03" db="EMBL/GenBank/DDBJ databases">
        <title>Sequencing the genomes of 1000 actinobacteria strains.</title>
        <authorList>
            <person name="Klenk H.-P."/>
        </authorList>
    </citation>
    <scope>NUCLEOTIDE SEQUENCE [LARGE SCALE GENOMIC DNA]</scope>
    <source>
        <strain evidence="2 3">DSM 43805</strain>
    </source>
</reference>
<dbReference type="PANTHER" id="PTHR21310">
    <property type="entry name" value="AMINOGLYCOSIDE PHOSPHOTRANSFERASE-RELATED-RELATED"/>
    <property type="match status" value="1"/>
</dbReference>
<name>A0A4R6JNS0_9ACTN</name>
<evidence type="ECO:0000313" key="2">
    <source>
        <dbReference type="EMBL" id="TDO37412.1"/>
    </source>
</evidence>
<dbReference type="Pfam" id="PF01636">
    <property type="entry name" value="APH"/>
    <property type="match status" value="1"/>
</dbReference>
<dbReference type="InterPro" id="IPR011009">
    <property type="entry name" value="Kinase-like_dom_sf"/>
</dbReference>
<evidence type="ECO:0000313" key="3">
    <source>
        <dbReference type="Proteomes" id="UP000294901"/>
    </source>
</evidence>
<dbReference type="OrthoDB" id="5490445at2"/>
<dbReference type="InterPro" id="IPR002575">
    <property type="entry name" value="Aminoglycoside_PTrfase"/>
</dbReference>
<keyword evidence="2" id="KW-0418">Kinase</keyword>
<organism evidence="2 3">
    <name type="scientific">Paractinoplanes brasiliensis</name>
    <dbReference type="NCBI Taxonomy" id="52695"/>
    <lineage>
        <taxon>Bacteria</taxon>
        <taxon>Bacillati</taxon>
        <taxon>Actinomycetota</taxon>
        <taxon>Actinomycetes</taxon>
        <taxon>Micromonosporales</taxon>
        <taxon>Micromonosporaceae</taxon>
        <taxon>Paractinoplanes</taxon>
    </lineage>
</organism>
<proteinExistence type="predicted"/>
<accession>A0A4R6JNS0</accession>
<dbReference type="GO" id="GO:0016301">
    <property type="term" value="F:kinase activity"/>
    <property type="evidence" value="ECO:0007669"/>
    <property type="project" value="UniProtKB-KW"/>
</dbReference>
<keyword evidence="3" id="KW-1185">Reference proteome</keyword>
<dbReference type="InterPro" id="IPR051678">
    <property type="entry name" value="AGP_Transferase"/>
</dbReference>
<dbReference type="PANTHER" id="PTHR21310:SF15">
    <property type="entry name" value="AMINOGLYCOSIDE PHOSPHOTRANSFERASE DOMAIN-CONTAINING PROTEIN"/>
    <property type="match status" value="1"/>
</dbReference>
<dbReference type="Proteomes" id="UP000294901">
    <property type="component" value="Unassembled WGS sequence"/>
</dbReference>
<feature type="domain" description="Aminoglycoside phosphotransferase" evidence="1">
    <location>
        <begin position="37"/>
        <end position="279"/>
    </location>
</feature>
<dbReference type="Gene3D" id="3.90.1200.10">
    <property type="match status" value="1"/>
</dbReference>
<comment type="caution">
    <text evidence="2">The sequence shown here is derived from an EMBL/GenBank/DDBJ whole genome shotgun (WGS) entry which is preliminary data.</text>
</comment>
<dbReference type="EMBL" id="SNWR01000001">
    <property type="protein sequence ID" value="TDO37412.1"/>
    <property type="molecule type" value="Genomic_DNA"/>
</dbReference>
<sequence>MESITKNRQSLDTLRAMVARAYGDDQVPSGTAEWAHELRHGWFNVAYRVRLRDGRHVVFKIAPPPGVEVLTYERGAMANELAALELIRSRTGVPVPAVDFADTSGELGGAGWFSMPYVNADNYGVIRSTLSACEQDKLDVSLGRITRELNTIPGPAFGPLTDPPYATWRSCFVAMVESVLDDGARRGVELDYAGVRALVAAHADCLDAVTEPRFVEWDLWDSNVLTRDGVIVSVIDHERAFYGDPLIEAGFVATQLPSFGNPAAFLRGYGKLALTPGEQARRRLYNLHLTLVMLVETAYRGEPGPQHAGWTRARLTEALAQFR</sequence>
<evidence type="ECO:0000259" key="1">
    <source>
        <dbReference type="Pfam" id="PF01636"/>
    </source>
</evidence>
<protein>
    <submittedName>
        <fullName evidence="2">Aminoglycoside phosphotransferase (APT) family kinase protein</fullName>
    </submittedName>
</protein>
<dbReference type="AlphaFoldDB" id="A0A4R6JNS0"/>
<dbReference type="SUPFAM" id="SSF56112">
    <property type="entry name" value="Protein kinase-like (PK-like)"/>
    <property type="match status" value="1"/>
</dbReference>
<gene>
    <name evidence="2" type="ORF">C8E87_1039</name>
</gene>
<dbReference type="Gene3D" id="3.30.200.20">
    <property type="entry name" value="Phosphorylase Kinase, domain 1"/>
    <property type="match status" value="1"/>
</dbReference>
<keyword evidence="2" id="KW-0808">Transferase</keyword>
<dbReference type="RefSeq" id="WP_133872040.1">
    <property type="nucleotide sequence ID" value="NZ_BOMD01000055.1"/>
</dbReference>